<feature type="transmembrane region" description="Helical" evidence="1">
    <location>
        <begin position="21"/>
        <end position="42"/>
    </location>
</feature>
<keyword evidence="1" id="KW-1133">Transmembrane helix</keyword>
<proteinExistence type="predicted"/>
<keyword evidence="1" id="KW-0472">Membrane</keyword>
<protein>
    <submittedName>
        <fullName evidence="2">Uncharacterized protein</fullName>
    </submittedName>
</protein>
<dbReference type="Proteomes" id="UP001198402">
    <property type="component" value="Unassembled WGS sequence"/>
</dbReference>
<sequence>MIKFFRHIRRTLINQNQMGKYFKYAIGEIFLVVIGILIALQINNWNEQRKINTQVEEMFYKTFRELEYNINRAQNLIAFYKPKDTLYYIVRNDTYDIEDPNQKRPCFPCILSAFESINISTEAANNLYTYNTRVTSELKTIIEDIDLFYKDYKVQLDDMDEEMEIMVDDYNSMLRDTKTWYSAFNNKKFAQYEKEIINYYISDPFFENWVAQYEQLAYYHRADAIAFISDAFKIYKRMSEYFDFKKSKALMVDTDKFKYFLGVYQGKMGNLTVSLKEDNYYLSLINGKRVQESQLYFDSDSTGYSRLGYIKFNSKTLRLSAGSRGKFEFSKEIE</sequence>
<comment type="caution">
    <text evidence="2">The sequence shown here is derived from an EMBL/GenBank/DDBJ whole genome shotgun (WGS) entry which is preliminary data.</text>
</comment>
<evidence type="ECO:0000256" key="1">
    <source>
        <dbReference type="SAM" id="Phobius"/>
    </source>
</evidence>
<keyword evidence="3" id="KW-1185">Reference proteome</keyword>
<gene>
    <name evidence="2" type="ORF">LBV24_14325</name>
</gene>
<keyword evidence="1" id="KW-0812">Transmembrane</keyword>
<reference evidence="3" key="1">
    <citation type="submission" date="2023-07" db="EMBL/GenBank/DDBJ databases">
        <authorList>
            <person name="Yue Y."/>
        </authorList>
    </citation>
    <scope>NUCLEOTIDE SEQUENCE [LARGE SCALE GENOMIC DNA]</scope>
    <source>
        <strain evidence="3">2Y89</strain>
    </source>
</reference>
<evidence type="ECO:0000313" key="3">
    <source>
        <dbReference type="Proteomes" id="UP001198402"/>
    </source>
</evidence>
<accession>A0ABS7Y393</accession>
<name>A0ABS7Y393_9FLAO</name>
<dbReference type="EMBL" id="JAIUJS010000011">
    <property type="protein sequence ID" value="MCA0154403.1"/>
    <property type="molecule type" value="Genomic_DNA"/>
</dbReference>
<dbReference type="RefSeq" id="WP_224479392.1">
    <property type="nucleotide sequence ID" value="NZ_JAIUJS010000011.1"/>
</dbReference>
<organism evidence="2 3">
    <name type="scientific">Winogradskyella vincentii</name>
    <dbReference type="NCBI Taxonomy" id="2877122"/>
    <lineage>
        <taxon>Bacteria</taxon>
        <taxon>Pseudomonadati</taxon>
        <taxon>Bacteroidota</taxon>
        <taxon>Flavobacteriia</taxon>
        <taxon>Flavobacteriales</taxon>
        <taxon>Flavobacteriaceae</taxon>
        <taxon>Winogradskyella</taxon>
    </lineage>
</organism>
<evidence type="ECO:0000313" key="2">
    <source>
        <dbReference type="EMBL" id="MCA0154403.1"/>
    </source>
</evidence>